<dbReference type="OrthoDB" id="977752at2"/>
<dbReference type="CAZy" id="GH73">
    <property type="family name" value="Glycoside Hydrolase Family 73"/>
</dbReference>
<dbReference type="KEGG" id="pmx:PERMA_0942"/>
<dbReference type="PANTHER" id="PTHR40572">
    <property type="entry name" value="PROTEIN BAX"/>
    <property type="match status" value="1"/>
</dbReference>
<feature type="transmembrane region" description="Helical" evidence="1">
    <location>
        <begin position="12"/>
        <end position="33"/>
    </location>
</feature>
<reference evidence="3 4" key="1">
    <citation type="journal article" date="2009" name="J. Bacteriol.">
        <title>Complete and draft genome sequences of six members of the Aquificales.</title>
        <authorList>
            <person name="Reysenbach A.L."/>
            <person name="Hamamura N."/>
            <person name="Podar M."/>
            <person name="Griffiths E."/>
            <person name="Ferreira S."/>
            <person name="Hochstein R."/>
            <person name="Heidelberg J."/>
            <person name="Johnson J."/>
            <person name="Mead D."/>
            <person name="Pohorille A."/>
            <person name="Sarmiento M."/>
            <person name="Schweighofer K."/>
            <person name="Seshadri R."/>
            <person name="Voytek M.A."/>
        </authorList>
    </citation>
    <scope>NUCLEOTIDE SEQUENCE [LARGE SCALE GENOMIC DNA]</scope>
    <source>
        <strain evidence="4">DSM 14350 / EX-H1</strain>
    </source>
</reference>
<dbReference type="RefSeq" id="WP_012675481.1">
    <property type="nucleotide sequence ID" value="NC_012440.1"/>
</dbReference>
<dbReference type="Gene3D" id="1.10.530.10">
    <property type="match status" value="1"/>
</dbReference>
<dbReference type="InterPro" id="IPR002901">
    <property type="entry name" value="MGlyc_endo_b_GlcNAc-like_dom"/>
</dbReference>
<evidence type="ECO:0000259" key="2">
    <source>
        <dbReference type="Pfam" id="PF01832"/>
    </source>
</evidence>
<name>C0QPY3_PERMH</name>
<keyword evidence="4" id="KW-1185">Reference proteome</keyword>
<keyword evidence="1" id="KW-0472">Membrane</keyword>
<dbReference type="InterPro" id="IPR053195">
    <property type="entry name" value="Bax-like"/>
</dbReference>
<organism evidence="3 4">
    <name type="scientific">Persephonella marina (strain DSM 14350 / EX-H1)</name>
    <dbReference type="NCBI Taxonomy" id="123214"/>
    <lineage>
        <taxon>Bacteria</taxon>
        <taxon>Pseudomonadati</taxon>
        <taxon>Aquificota</taxon>
        <taxon>Aquificia</taxon>
        <taxon>Aquificales</taxon>
        <taxon>Hydrogenothermaceae</taxon>
        <taxon>Persephonella</taxon>
    </lineage>
</organism>
<dbReference type="Proteomes" id="UP000001366">
    <property type="component" value="Chromosome"/>
</dbReference>
<sequence>MKPKIFDRFKSLKIWEIFVVSTLIAVYSGYLYWKVFISQKEEEALKKEAVVFIKKVKPIYISLTSPYGIPPVENCDSVNPYIYTKVVSLESLPVPERKKRFISLMLPSILIENFEIEQKRDLVLKIKEKFENNQELLPVEEKFLSDMFEKYRVENINDLLKRLNISPVSIILAQAAIESGWGTSRFFVEANNVFGVWTFNKNDAYKIKAKKSNAYLKKYDNILQAVDDYYYSINVGWAYENFRLVRLQTDDPLLLTNHLEKYSILRKVYVQRLKSIIVSNDLQKYDNCRINPDFIYTDILR</sequence>
<evidence type="ECO:0000313" key="3">
    <source>
        <dbReference type="EMBL" id="ACO03242.1"/>
    </source>
</evidence>
<dbReference type="AlphaFoldDB" id="C0QPY3"/>
<evidence type="ECO:0000313" key="4">
    <source>
        <dbReference type="Proteomes" id="UP000001366"/>
    </source>
</evidence>
<protein>
    <submittedName>
        <fullName evidence="3">BAX protein</fullName>
    </submittedName>
</protein>
<dbReference type="Pfam" id="PF01832">
    <property type="entry name" value="Glucosaminidase"/>
    <property type="match status" value="1"/>
</dbReference>
<accession>C0QPY3</accession>
<dbReference type="EMBL" id="CP001230">
    <property type="protein sequence ID" value="ACO03242.1"/>
    <property type="molecule type" value="Genomic_DNA"/>
</dbReference>
<dbReference type="PaxDb" id="123214-PERMA_0942"/>
<dbReference type="STRING" id="123214.PERMA_0942"/>
<dbReference type="eggNOG" id="COG2992">
    <property type="taxonomic scope" value="Bacteria"/>
</dbReference>
<dbReference type="GO" id="GO:0004040">
    <property type="term" value="F:amidase activity"/>
    <property type="evidence" value="ECO:0007669"/>
    <property type="project" value="InterPro"/>
</dbReference>
<dbReference type="PANTHER" id="PTHR40572:SF1">
    <property type="entry name" value="PROTEIN BAX"/>
    <property type="match status" value="1"/>
</dbReference>
<keyword evidence="1" id="KW-1133">Transmembrane helix</keyword>
<proteinExistence type="predicted"/>
<dbReference type="HOGENOM" id="CLU_061344_0_1_0"/>
<feature type="domain" description="Mannosyl-glycoprotein endo-beta-N-acetylglucosamidase-like" evidence="2">
    <location>
        <begin position="155"/>
        <end position="281"/>
    </location>
</feature>
<gene>
    <name evidence="3" type="ordered locus">PERMA_0942</name>
</gene>
<evidence type="ECO:0000256" key="1">
    <source>
        <dbReference type="SAM" id="Phobius"/>
    </source>
</evidence>
<keyword evidence="1" id="KW-0812">Transmembrane</keyword>